<accession>A0A6L3MXC3</accession>
<dbReference type="InterPro" id="IPR029063">
    <property type="entry name" value="SAM-dependent_MTases_sf"/>
</dbReference>
<dbReference type="Proteomes" id="UP000473470">
    <property type="component" value="Unassembled WGS sequence"/>
</dbReference>
<dbReference type="InterPro" id="IPR041698">
    <property type="entry name" value="Methyltransf_25"/>
</dbReference>
<dbReference type="EMBL" id="VZOK01000020">
    <property type="protein sequence ID" value="KAB0637522.1"/>
    <property type="molecule type" value="Genomic_DNA"/>
</dbReference>
<dbReference type="AlphaFoldDB" id="A0A6L3MXC3"/>
<reference evidence="3 4" key="1">
    <citation type="submission" date="2019-09" db="EMBL/GenBank/DDBJ databases">
        <title>Draft genome sequences of 48 bacterial type strains from the CCUG.</title>
        <authorList>
            <person name="Tunovic T."/>
            <person name="Pineiro-Iglesias B."/>
            <person name="Unosson C."/>
            <person name="Inganas E."/>
            <person name="Ohlen M."/>
            <person name="Cardew S."/>
            <person name="Jensie-Markopoulos S."/>
            <person name="Salva-Serra F."/>
            <person name="Jaen-Luchoro D."/>
            <person name="Karlsson R."/>
            <person name="Svensson-Stadler L."/>
            <person name="Chun J."/>
            <person name="Moore E."/>
        </authorList>
    </citation>
    <scope>NUCLEOTIDE SEQUENCE [LARGE SCALE GENOMIC DNA]</scope>
    <source>
        <strain evidence="3 4">CCUG 65686</strain>
    </source>
</reference>
<dbReference type="CDD" id="cd02440">
    <property type="entry name" value="AdoMet_MTases"/>
    <property type="match status" value="1"/>
</dbReference>
<protein>
    <submittedName>
        <fullName evidence="3">Class I SAM-dependent methyltransferase</fullName>
    </submittedName>
</protein>
<dbReference type="PANTHER" id="PTHR43861">
    <property type="entry name" value="TRANS-ACONITATE 2-METHYLTRANSFERASE-RELATED"/>
    <property type="match status" value="1"/>
</dbReference>
<keyword evidence="3" id="KW-0489">Methyltransferase</keyword>
<organism evidence="3 4">
    <name type="scientific">Burkholderia stagnalis</name>
    <dbReference type="NCBI Taxonomy" id="1503054"/>
    <lineage>
        <taxon>Bacteria</taxon>
        <taxon>Pseudomonadati</taxon>
        <taxon>Pseudomonadota</taxon>
        <taxon>Betaproteobacteria</taxon>
        <taxon>Burkholderiales</taxon>
        <taxon>Burkholderiaceae</taxon>
        <taxon>Burkholderia</taxon>
        <taxon>Burkholderia cepacia complex</taxon>
    </lineage>
</organism>
<proteinExistence type="predicted"/>
<dbReference type="SUPFAM" id="SSF53335">
    <property type="entry name" value="S-adenosyl-L-methionine-dependent methyltransferases"/>
    <property type="match status" value="1"/>
</dbReference>
<dbReference type="GO" id="GO:0032259">
    <property type="term" value="P:methylation"/>
    <property type="evidence" value="ECO:0007669"/>
    <property type="project" value="UniProtKB-KW"/>
</dbReference>
<dbReference type="Gene3D" id="3.40.50.150">
    <property type="entry name" value="Vaccinia Virus protein VP39"/>
    <property type="match status" value="1"/>
</dbReference>
<dbReference type="Pfam" id="PF13649">
    <property type="entry name" value="Methyltransf_25"/>
    <property type="match status" value="1"/>
</dbReference>
<gene>
    <name evidence="3" type="ORF">F7R25_15515</name>
</gene>
<evidence type="ECO:0000313" key="3">
    <source>
        <dbReference type="EMBL" id="KAB0637522.1"/>
    </source>
</evidence>
<keyword evidence="1 3" id="KW-0808">Transferase</keyword>
<evidence type="ECO:0000259" key="2">
    <source>
        <dbReference type="Pfam" id="PF13649"/>
    </source>
</evidence>
<name>A0A6L3MXC3_9BURK</name>
<dbReference type="GO" id="GO:0008168">
    <property type="term" value="F:methyltransferase activity"/>
    <property type="evidence" value="ECO:0007669"/>
    <property type="project" value="UniProtKB-KW"/>
</dbReference>
<sequence length="266" mass="28781">MIYDALYEDPDLASFYDADNDWSTSFDYCLTLAEGCASVLDLGCGTGVLSAAIAQAGCGAVWGVDPAVAMLEIARARPGGDRVNWVAADGRNVRVGRRFDLVVMTGHAFQVFLTQADRLAVLQTVAAHLAPHGRFIFDSRNPAVEEWREWVPAESGREVDHPELGPAQAWNDVARDPETGIVTYETCYRVAADSRLLRSRSRIAFPSREEIDELLKLAGLTVDAWLGDWTGSPCNPDSPEMIPIGRLKAGDSAVEHAGCESGGKQG</sequence>
<comment type="caution">
    <text evidence="3">The sequence shown here is derived from an EMBL/GenBank/DDBJ whole genome shotgun (WGS) entry which is preliminary data.</text>
</comment>
<evidence type="ECO:0000256" key="1">
    <source>
        <dbReference type="ARBA" id="ARBA00022679"/>
    </source>
</evidence>
<evidence type="ECO:0000313" key="4">
    <source>
        <dbReference type="Proteomes" id="UP000473470"/>
    </source>
</evidence>
<feature type="domain" description="Methyltransferase" evidence="2">
    <location>
        <begin position="39"/>
        <end position="133"/>
    </location>
</feature>